<dbReference type="Pfam" id="PF15460">
    <property type="entry name" value="SAS4"/>
    <property type="match status" value="1"/>
</dbReference>
<sequence>MASLTRSTRRAEGFSPHVNGDAALTRPGAVAFPTGRRPKRAPDAVEHGLDAVVSKKSKITAELIAKQPPNAQAPISRPAAVACSAPPHGAATTMAARAATTATQNPPAAVTKHQAKVINGIKAELDRLEPQAATSREPGRKLRSQEATRFKSELSAYFPDYDEVIGNDPKEEYALNYETPIVVIDSSSRRAPAATTYAVKGFGDALYTDVFDAQRIDLGFLEAQLRNKSIEDPLPDSLFNPIHKRAERLERSIRNSEKGRAQHEKDQIIRLLEGLQSHDWLRIMGVSGVTDSKKKTFEPAREYFIKGCRSILEKFKNWNLEEKKRKLERERALAEQMEEATEEADEDAMDVDEIADSDDDGDKSSAENDDGNSDNMSTSQDGSEGPSPAKQLRQEAMARSKIAAAKRQARQMQSPEPETPRPFTSFFGKKHERDGALHRQRRTGRNVLAWGHPVPDIPEVDFDLPEDYRDDETLKSRARGKRRDKRKSRGE</sequence>
<dbReference type="PANTHER" id="PTHR38422:SF1">
    <property type="entry name" value="SOMETHING ABOUT SILENCING PROTEIN 4"/>
    <property type="match status" value="1"/>
</dbReference>
<dbReference type="GO" id="GO:0033255">
    <property type="term" value="C:SAS acetyltransferase complex"/>
    <property type="evidence" value="ECO:0007669"/>
    <property type="project" value="InterPro"/>
</dbReference>
<dbReference type="EMBL" id="CDHN01000002">
    <property type="protein sequence ID" value="CEJ85262.1"/>
    <property type="molecule type" value="Genomic_DNA"/>
</dbReference>
<dbReference type="InterPro" id="IPR029184">
    <property type="entry name" value="Sas4_dom"/>
</dbReference>
<evidence type="ECO:0000259" key="2">
    <source>
        <dbReference type="Pfam" id="PF15460"/>
    </source>
</evidence>
<feature type="compositionally biased region" description="Polar residues" evidence="1">
    <location>
        <begin position="373"/>
        <end position="382"/>
    </location>
</feature>
<dbReference type="AlphaFoldDB" id="A0A0A1TE92"/>
<organism evidence="3 4">
    <name type="scientific">[Torrubiella] hemipterigena</name>
    <dbReference type="NCBI Taxonomy" id="1531966"/>
    <lineage>
        <taxon>Eukaryota</taxon>
        <taxon>Fungi</taxon>
        <taxon>Dikarya</taxon>
        <taxon>Ascomycota</taxon>
        <taxon>Pezizomycotina</taxon>
        <taxon>Sordariomycetes</taxon>
        <taxon>Hypocreomycetidae</taxon>
        <taxon>Hypocreales</taxon>
        <taxon>Clavicipitaceae</taxon>
        <taxon>Clavicipitaceae incertae sedis</taxon>
        <taxon>'Torrubiella' clade</taxon>
    </lineage>
</organism>
<feature type="compositionally biased region" description="Acidic residues" evidence="1">
    <location>
        <begin position="458"/>
        <end position="470"/>
    </location>
</feature>
<proteinExistence type="predicted"/>
<name>A0A0A1TE92_9HYPO</name>
<evidence type="ECO:0000313" key="4">
    <source>
        <dbReference type="Proteomes" id="UP000039046"/>
    </source>
</evidence>
<dbReference type="Proteomes" id="UP000039046">
    <property type="component" value="Unassembled WGS sequence"/>
</dbReference>
<evidence type="ECO:0000313" key="3">
    <source>
        <dbReference type="EMBL" id="CEJ85262.1"/>
    </source>
</evidence>
<feature type="compositionally biased region" description="Basic residues" evidence="1">
    <location>
        <begin position="476"/>
        <end position="491"/>
    </location>
</feature>
<feature type="region of interest" description="Disordered" evidence="1">
    <location>
        <begin position="1"/>
        <end position="45"/>
    </location>
</feature>
<dbReference type="OrthoDB" id="1938992at2759"/>
<feature type="compositionally biased region" description="Acidic residues" evidence="1">
    <location>
        <begin position="336"/>
        <end position="372"/>
    </location>
</feature>
<keyword evidence="4" id="KW-1185">Reference proteome</keyword>
<dbReference type="STRING" id="1531966.A0A0A1TE92"/>
<protein>
    <recommendedName>
        <fullName evidence="2">Something about silencing protein 4 domain-containing protein</fullName>
    </recommendedName>
</protein>
<gene>
    <name evidence="3" type="ORF">VHEMI03716</name>
</gene>
<dbReference type="GO" id="GO:0004402">
    <property type="term" value="F:histone acetyltransferase activity"/>
    <property type="evidence" value="ECO:0007669"/>
    <property type="project" value="TreeGrafter"/>
</dbReference>
<evidence type="ECO:0000256" key="1">
    <source>
        <dbReference type="SAM" id="MobiDB-lite"/>
    </source>
</evidence>
<feature type="domain" description="Something about silencing protein 4" evidence="2">
    <location>
        <begin position="232"/>
        <end position="327"/>
    </location>
</feature>
<reference evidence="3 4" key="1">
    <citation type="journal article" date="2015" name="Genome Announc.">
        <title>Draft Genome Sequence and Gene Annotation of the Entomopathogenic Fungus Verticillium hemipterigenum.</title>
        <authorList>
            <person name="Horn F."/>
            <person name="Habel A."/>
            <person name="Scharf D.H."/>
            <person name="Dworschak J."/>
            <person name="Brakhage A.A."/>
            <person name="Guthke R."/>
            <person name="Hertweck C."/>
            <person name="Linde J."/>
        </authorList>
    </citation>
    <scope>NUCLEOTIDE SEQUENCE [LARGE SCALE GENOMIC DNA]</scope>
</reference>
<feature type="region of interest" description="Disordered" evidence="1">
    <location>
        <begin position="333"/>
        <end position="491"/>
    </location>
</feature>
<accession>A0A0A1TE92</accession>
<dbReference type="InterPro" id="IPR038988">
    <property type="entry name" value="Sas4"/>
</dbReference>
<dbReference type="HOGENOM" id="CLU_011914_1_0_1"/>
<dbReference type="PANTHER" id="PTHR38422">
    <property type="entry name" value="SOMETHING ABOUT SILENCING PROTEIN 4"/>
    <property type="match status" value="1"/>
</dbReference>